<dbReference type="PANTHER" id="PTHR43734">
    <property type="entry name" value="PHYTOENE DESATURASE"/>
    <property type="match status" value="1"/>
</dbReference>
<feature type="domain" description="Amine oxidase" evidence="7">
    <location>
        <begin position="19"/>
        <end position="490"/>
    </location>
</feature>
<evidence type="ECO:0000256" key="3">
    <source>
        <dbReference type="ARBA" id="ARBA00022746"/>
    </source>
</evidence>
<dbReference type="PANTHER" id="PTHR43734:SF1">
    <property type="entry name" value="PHYTOENE DESATURASE"/>
    <property type="match status" value="1"/>
</dbReference>
<proteinExistence type="inferred from homology"/>
<dbReference type="NCBIfam" id="TIGR02734">
    <property type="entry name" value="crtI_fam"/>
    <property type="match status" value="1"/>
</dbReference>
<evidence type="ECO:0000256" key="1">
    <source>
        <dbReference type="ARBA" id="ARBA00004829"/>
    </source>
</evidence>
<keyword evidence="3 5" id="KW-0125">Carotenoid biosynthesis</keyword>
<keyword evidence="6" id="KW-0812">Transmembrane</keyword>
<keyword evidence="9" id="KW-1185">Reference proteome</keyword>
<dbReference type="Proteomes" id="UP000653644">
    <property type="component" value="Unassembled WGS sequence"/>
</dbReference>
<dbReference type="EMBL" id="BMVN01000005">
    <property type="protein sequence ID" value="GHA15758.1"/>
    <property type="molecule type" value="Genomic_DNA"/>
</dbReference>
<evidence type="ECO:0000256" key="5">
    <source>
        <dbReference type="RuleBase" id="RU362075"/>
    </source>
</evidence>
<name>A0ABQ3CIM1_9ACTN</name>
<dbReference type="InterPro" id="IPR008150">
    <property type="entry name" value="Phytoene_DH_bac_CS"/>
</dbReference>
<evidence type="ECO:0000259" key="7">
    <source>
        <dbReference type="Pfam" id="PF01593"/>
    </source>
</evidence>
<reference evidence="9" key="1">
    <citation type="journal article" date="2019" name="Int. J. Syst. Evol. Microbiol.">
        <title>The Global Catalogue of Microorganisms (GCM) 10K type strain sequencing project: providing services to taxonomists for standard genome sequencing and annotation.</title>
        <authorList>
            <consortium name="The Broad Institute Genomics Platform"/>
            <consortium name="The Broad Institute Genome Sequencing Center for Infectious Disease"/>
            <person name="Wu L."/>
            <person name="Ma J."/>
        </authorList>
    </citation>
    <scope>NUCLEOTIDE SEQUENCE [LARGE SCALE GENOMIC DNA]</scope>
    <source>
        <strain evidence="9">JCM 4733</strain>
    </source>
</reference>
<dbReference type="InterPro" id="IPR002937">
    <property type="entry name" value="Amino_oxidase"/>
</dbReference>
<keyword evidence="4 5" id="KW-0560">Oxidoreductase</keyword>
<accession>A0ABQ3CIM1</accession>
<comment type="caution">
    <text evidence="8">The sequence shown here is derived from an EMBL/GenBank/DDBJ whole genome shotgun (WGS) entry which is preliminary data.</text>
</comment>
<dbReference type="Gene3D" id="3.50.50.60">
    <property type="entry name" value="FAD/NAD(P)-binding domain"/>
    <property type="match status" value="2"/>
</dbReference>
<comment type="pathway">
    <text evidence="1 5">Carotenoid biosynthesis.</text>
</comment>
<gene>
    <name evidence="8" type="ORF">GCM10010345_20520</name>
</gene>
<evidence type="ECO:0000256" key="6">
    <source>
        <dbReference type="SAM" id="Phobius"/>
    </source>
</evidence>
<evidence type="ECO:0000313" key="8">
    <source>
        <dbReference type="EMBL" id="GHA15758.1"/>
    </source>
</evidence>
<organism evidence="8 9">
    <name type="scientific">Streptomyces canarius</name>
    <dbReference type="NCBI Taxonomy" id="285453"/>
    <lineage>
        <taxon>Bacteria</taxon>
        <taxon>Bacillati</taxon>
        <taxon>Actinomycetota</taxon>
        <taxon>Actinomycetes</taxon>
        <taxon>Kitasatosporales</taxon>
        <taxon>Streptomycetaceae</taxon>
        <taxon>Streptomyces</taxon>
    </lineage>
</organism>
<dbReference type="InterPro" id="IPR036188">
    <property type="entry name" value="FAD/NAD-bd_sf"/>
</dbReference>
<keyword evidence="6" id="KW-0472">Membrane</keyword>
<keyword evidence="6" id="KW-1133">Transmembrane helix</keyword>
<evidence type="ECO:0000256" key="2">
    <source>
        <dbReference type="ARBA" id="ARBA00006046"/>
    </source>
</evidence>
<protein>
    <submittedName>
        <fullName evidence="8">Phytoene dehydrogenase</fullName>
    </submittedName>
</protein>
<evidence type="ECO:0000313" key="9">
    <source>
        <dbReference type="Proteomes" id="UP000653644"/>
    </source>
</evidence>
<dbReference type="PROSITE" id="PS00982">
    <property type="entry name" value="PHYTOENE_DH"/>
    <property type="match status" value="1"/>
</dbReference>
<dbReference type="InterPro" id="IPR014105">
    <property type="entry name" value="Carotenoid/retinoid_OxRdtase"/>
</dbReference>
<dbReference type="Pfam" id="PF01593">
    <property type="entry name" value="Amino_oxidase"/>
    <property type="match status" value="1"/>
</dbReference>
<dbReference type="SUPFAM" id="SSF51905">
    <property type="entry name" value="FAD/NAD(P)-binding domain"/>
    <property type="match status" value="1"/>
</dbReference>
<sequence length="513" mass="55363">MTRTLPGRTDHVVVVGAGLAGLSAALHLLGAGRRVTVVERDALPGGRAGRLGLGGYQVDTGPTVLTMPELADEAFAAVGDSLHRRVELLPLHPAYRARFADGSTLDVHTDADAMAAEVERFAGPGEAAGYRRLRDWLGELHRVQMRRFIDVNFDSPWNLLNADLARLAALGGFGRLDARIGRFLTDERLRRVFSFQALYAGVPPARALAAYAVIAYMDTVAGVYFPRGGMHALPRAMADAAAEAGADLRYGQEVTRLERSGERVTAVVTDQDRIPCDAVVLTPDLPVAYRLLGRSPRRPLRLRHSPSAVVLHAGTDRTWPQLAHHTLFFGAAWHTTFTELTRTGRLMSDPSLLVTRPTATDPRLAPPGRHLHYILAPCPNTDIGPDAAAWRQLGPRYRQTLLRELERRGLDGIEAGVEEERLVTPADWRAAGHAAGTPFSAAHTFAQTGPFRPRNLVRSTENAVLAGCGTTPGVGVPTVLLSGKLAAARITGLPRPALSRPSAPPPRVKETTT</sequence>
<feature type="transmembrane region" description="Helical" evidence="6">
    <location>
        <begin position="12"/>
        <end position="30"/>
    </location>
</feature>
<dbReference type="RefSeq" id="WP_189884420.1">
    <property type="nucleotide sequence ID" value="NZ_BMVN01000005.1"/>
</dbReference>
<comment type="similarity">
    <text evidence="2 5">Belongs to the carotenoid/retinoid oxidoreductase family.</text>
</comment>
<evidence type="ECO:0000256" key="4">
    <source>
        <dbReference type="ARBA" id="ARBA00023002"/>
    </source>
</evidence>